<feature type="domain" description="SGNH hydrolase-type esterase" evidence="2">
    <location>
        <begin position="206"/>
        <end position="429"/>
    </location>
</feature>
<feature type="chain" id="PRO_5003685187" description="SGNH hydrolase-type esterase domain-containing protein" evidence="1">
    <location>
        <begin position="21"/>
        <end position="444"/>
    </location>
</feature>
<dbReference type="Proteomes" id="UP000006056">
    <property type="component" value="Chromosome"/>
</dbReference>
<evidence type="ECO:0000256" key="1">
    <source>
        <dbReference type="SAM" id="SignalP"/>
    </source>
</evidence>
<keyword evidence="4" id="KW-1185">Reference proteome</keyword>
<organism evidence="3 4">
    <name type="scientific">Terriglobus roseus (strain DSM 18391 / NRRL B-41598 / KBS 63)</name>
    <dbReference type="NCBI Taxonomy" id="926566"/>
    <lineage>
        <taxon>Bacteria</taxon>
        <taxon>Pseudomonadati</taxon>
        <taxon>Acidobacteriota</taxon>
        <taxon>Terriglobia</taxon>
        <taxon>Terriglobales</taxon>
        <taxon>Acidobacteriaceae</taxon>
        <taxon>Terriglobus</taxon>
    </lineage>
</organism>
<dbReference type="PANTHER" id="PTHR43784:SF2">
    <property type="entry name" value="GDSL-LIKE LIPASE_ACYLHYDROLASE, PUTATIVE (AFU_ORTHOLOGUE AFUA_2G00820)-RELATED"/>
    <property type="match status" value="1"/>
</dbReference>
<gene>
    <name evidence="3" type="ordered locus">Terro_3848</name>
</gene>
<evidence type="ECO:0000259" key="2">
    <source>
        <dbReference type="Pfam" id="PF13472"/>
    </source>
</evidence>
<dbReference type="InterPro" id="IPR053140">
    <property type="entry name" value="GDSL_Rv0518-like"/>
</dbReference>
<dbReference type="EMBL" id="CP003379">
    <property type="protein sequence ID" value="AFL90057.1"/>
    <property type="molecule type" value="Genomic_DNA"/>
</dbReference>
<dbReference type="PANTHER" id="PTHR43784">
    <property type="entry name" value="GDSL-LIKE LIPASE/ACYLHYDROLASE, PUTATIVE (AFU_ORTHOLOGUE AFUA_2G00820)-RELATED"/>
    <property type="match status" value="1"/>
</dbReference>
<accession>I3ZLD9</accession>
<sequence length="444" mass="45556">MFIAAGTVLSLSSCTSTPTAQTAAPATQPMWVVSWGAGSENSLASAANPGGSEQSFRFIVLPTTDGTQERVHFSNRLSKGPVTIGAARLAAAVNVGPAIDPARDVALTFDGSPSVTLAAGQEVVSDPVNITYKFGEKLAVSMYLKGTFAPLTQHTSEVQTNFENASGGGNATADTSGASMGTTMTDWLMVNGIDVYGSYQGTVAIFGSSSVDGHGSGDGNTNSYPVANVAVPGQDNDRPSDWLARQLRAAGYQMGVLNAGAIGDPAGEDGTTAAGNSIAGIDRMQHDVLQQAGIKTVIIYFGGIDLRSDCKLATDIEPSLTNMVQQAQAAGVRTILATLPPSEYCQGASASLIPSSGNPYAGDVNPGPENSGSTQRRALNDWIRTSGAALPGVVAIADFDKALADPAHPDFMIPNLNSGDNFHPNGAGYGVQSSSIPLDKILGQ</sequence>
<dbReference type="HOGENOM" id="CLU_029872_1_0_0"/>
<dbReference type="InterPro" id="IPR013830">
    <property type="entry name" value="SGNH_hydro"/>
</dbReference>
<dbReference type="AlphaFoldDB" id="I3ZLD9"/>
<dbReference type="Gene3D" id="3.40.50.1110">
    <property type="entry name" value="SGNH hydrolase"/>
    <property type="match status" value="1"/>
</dbReference>
<dbReference type="SUPFAM" id="SSF52266">
    <property type="entry name" value="SGNH hydrolase"/>
    <property type="match status" value="1"/>
</dbReference>
<evidence type="ECO:0000313" key="4">
    <source>
        <dbReference type="Proteomes" id="UP000006056"/>
    </source>
</evidence>
<dbReference type="Pfam" id="PF13472">
    <property type="entry name" value="Lipase_GDSL_2"/>
    <property type="match status" value="1"/>
</dbReference>
<name>I3ZLD9_TERRK</name>
<proteinExistence type="predicted"/>
<evidence type="ECO:0000313" key="3">
    <source>
        <dbReference type="EMBL" id="AFL90057.1"/>
    </source>
</evidence>
<dbReference type="KEGG" id="trs:Terro_3848"/>
<feature type="signal peptide" evidence="1">
    <location>
        <begin position="1"/>
        <end position="20"/>
    </location>
</feature>
<reference evidence="3 4" key="1">
    <citation type="submission" date="2012-06" db="EMBL/GenBank/DDBJ databases">
        <title>Complete genome of Terriglobus roseus DSM 18391.</title>
        <authorList>
            <consortium name="US DOE Joint Genome Institute (JGI-PGF)"/>
            <person name="Lucas S."/>
            <person name="Copeland A."/>
            <person name="Lapidus A."/>
            <person name="Glavina del Rio T."/>
            <person name="Dalin E."/>
            <person name="Tice H."/>
            <person name="Bruce D."/>
            <person name="Goodwin L."/>
            <person name="Pitluck S."/>
            <person name="Peters L."/>
            <person name="Mikhailova N."/>
            <person name="Munk A.C.C."/>
            <person name="Kyrpides N."/>
            <person name="Mavromatis K."/>
            <person name="Ivanova N."/>
            <person name="Brettin T."/>
            <person name="Detter J.C."/>
            <person name="Han C."/>
            <person name="Larimer F."/>
            <person name="Land M."/>
            <person name="Hauser L."/>
            <person name="Markowitz V."/>
            <person name="Cheng J.-F."/>
            <person name="Hugenholtz P."/>
            <person name="Woyke T."/>
            <person name="Wu D."/>
            <person name="Brambilla E."/>
            <person name="Klenk H.-P."/>
            <person name="Eisen J.A."/>
        </authorList>
    </citation>
    <scope>NUCLEOTIDE SEQUENCE [LARGE SCALE GENOMIC DNA]</scope>
    <source>
        <strain evidence="4">DSM 18391 / NRRL B-41598 / KBS 63</strain>
    </source>
</reference>
<dbReference type="InterPro" id="IPR036514">
    <property type="entry name" value="SGNH_hydro_sf"/>
</dbReference>
<dbReference type="STRING" id="926566.Terro_3848"/>
<protein>
    <recommendedName>
        <fullName evidence="2">SGNH hydrolase-type esterase domain-containing protein</fullName>
    </recommendedName>
</protein>
<dbReference type="RefSeq" id="WP_014787317.1">
    <property type="nucleotide sequence ID" value="NC_018014.1"/>
</dbReference>
<dbReference type="eggNOG" id="COG2755">
    <property type="taxonomic scope" value="Bacteria"/>
</dbReference>
<keyword evidence="1" id="KW-0732">Signal</keyword>
<dbReference type="GO" id="GO:0016788">
    <property type="term" value="F:hydrolase activity, acting on ester bonds"/>
    <property type="evidence" value="ECO:0007669"/>
    <property type="project" value="UniProtKB-ARBA"/>
</dbReference>